<feature type="transmembrane region" description="Helical" evidence="1">
    <location>
        <begin position="14"/>
        <end position="34"/>
    </location>
</feature>
<name>A0A7W7VG53_9PSEU</name>
<protein>
    <submittedName>
        <fullName evidence="2">Uncharacterized protein</fullName>
    </submittedName>
</protein>
<keyword evidence="1" id="KW-0812">Transmembrane</keyword>
<gene>
    <name evidence="2" type="ORF">FHR82_005042</name>
</gene>
<feature type="transmembrane region" description="Helical" evidence="1">
    <location>
        <begin position="107"/>
        <end position="138"/>
    </location>
</feature>
<sequence>MGVTPPAPTEARGFQWTLTLLPAFPIVLLVLRLWHLSRQDRNTMLVLVQNVGPLDLVSSLVISLMWVPPLVVLTGQALGLLYQVSVPEDAAARPSWLTRTADRTPDWAIAFTVMWAGITWELRFLPLLSLLTLVILGLTVRRRSSRRRNLVVGTCVVLPMAALVVEVVWFWGAIVDAFDEPTLMLLLLAPPLLAPLLTGPLPPRFARVATHVPAMLAALVGPFVLIVIFLRTPVLPSVAIQLTDDEVVLGYVVTIDDTVTTLLDDEGTVRFVPNHAVVAKVLCGNAEQVPYTDVYAHGWHVEKSMLEWFLPQRDPEPVDEVRCAGRAR</sequence>
<evidence type="ECO:0000313" key="3">
    <source>
        <dbReference type="Proteomes" id="UP000520767"/>
    </source>
</evidence>
<proteinExistence type="predicted"/>
<feature type="transmembrane region" description="Helical" evidence="1">
    <location>
        <begin position="46"/>
        <end position="67"/>
    </location>
</feature>
<feature type="transmembrane region" description="Helical" evidence="1">
    <location>
        <begin position="150"/>
        <end position="171"/>
    </location>
</feature>
<organism evidence="2 3">
    <name type="scientific">Actinophytocola algeriensis</name>
    <dbReference type="NCBI Taxonomy" id="1768010"/>
    <lineage>
        <taxon>Bacteria</taxon>
        <taxon>Bacillati</taxon>
        <taxon>Actinomycetota</taxon>
        <taxon>Actinomycetes</taxon>
        <taxon>Pseudonocardiales</taxon>
        <taxon>Pseudonocardiaceae</taxon>
    </lineage>
</organism>
<feature type="transmembrane region" description="Helical" evidence="1">
    <location>
        <begin position="208"/>
        <end position="230"/>
    </location>
</feature>
<reference evidence="2 3" key="1">
    <citation type="submission" date="2020-08" db="EMBL/GenBank/DDBJ databases">
        <title>Genomic Encyclopedia of Type Strains, Phase III (KMG-III): the genomes of soil and plant-associated and newly described type strains.</title>
        <authorList>
            <person name="Whitman W."/>
        </authorList>
    </citation>
    <scope>NUCLEOTIDE SEQUENCE [LARGE SCALE GENOMIC DNA]</scope>
    <source>
        <strain evidence="2 3">CECT 8960</strain>
    </source>
</reference>
<keyword evidence="1" id="KW-1133">Transmembrane helix</keyword>
<dbReference type="AlphaFoldDB" id="A0A7W7VG53"/>
<dbReference type="EMBL" id="JACHJQ010000005">
    <property type="protein sequence ID" value="MBB4908789.1"/>
    <property type="molecule type" value="Genomic_DNA"/>
</dbReference>
<dbReference type="Proteomes" id="UP000520767">
    <property type="component" value="Unassembled WGS sequence"/>
</dbReference>
<evidence type="ECO:0000256" key="1">
    <source>
        <dbReference type="SAM" id="Phobius"/>
    </source>
</evidence>
<dbReference type="RefSeq" id="WP_184812893.1">
    <property type="nucleotide sequence ID" value="NZ_JACHJQ010000005.1"/>
</dbReference>
<comment type="caution">
    <text evidence="2">The sequence shown here is derived from an EMBL/GenBank/DDBJ whole genome shotgun (WGS) entry which is preliminary data.</text>
</comment>
<keyword evidence="3" id="KW-1185">Reference proteome</keyword>
<evidence type="ECO:0000313" key="2">
    <source>
        <dbReference type="EMBL" id="MBB4908789.1"/>
    </source>
</evidence>
<accession>A0A7W7VG53</accession>
<keyword evidence="1" id="KW-0472">Membrane</keyword>
<feature type="transmembrane region" description="Helical" evidence="1">
    <location>
        <begin position="183"/>
        <end position="201"/>
    </location>
</feature>